<organism evidence="1 2">
    <name type="scientific">Tanacetum coccineum</name>
    <dbReference type="NCBI Taxonomy" id="301880"/>
    <lineage>
        <taxon>Eukaryota</taxon>
        <taxon>Viridiplantae</taxon>
        <taxon>Streptophyta</taxon>
        <taxon>Embryophyta</taxon>
        <taxon>Tracheophyta</taxon>
        <taxon>Spermatophyta</taxon>
        <taxon>Magnoliopsida</taxon>
        <taxon>eudicotyledons</taxon>
        <taxon>Gunneridae</taxon>
        <taxon>Pentapetalae</taxon>
        <taxon>asterids</taxon>
        <taxon>campanulids</taxon>
        <taxon>Asterales</taxon>
        <taxon>Asteraceae</taxon>
        <taxon>Asteroideae</taxon>
        <taxon>Anthemideae</taxon>
        <taxon>Anthemidinae</taxon>
        <taxon>Tanacetum</taxon>
    </lineage>
</organism>
<proteinExistence type="predicted"/>
<protein>
    <submittedName>
        <fullName evidence="1">Uncharacterized protein</fullName>
    </submittedName>
</protein>
<name>A0ABQ5BMV0_9ASTR</name>
<sequence>MSSSYQGPERKSQHDPPSHRKGCLNHWGLLCQCLIDYNFCKFSFDYFSGGMVSILTIVIIKSCGFTKGLIVKSQWHLAILHSELDQELFERMSLRVVNRWVEVFNQSSILELPQAGTLCGHDVGITD</sequence>
<reference evidence="1" key="1">
    <citation type="journal article" date="2022" name="Int. J. Mol. Sci.">
        <title>Draft Genome of Tanacetum Coccineum: Genomic Comparison of Closely Related Tanacetum-Family Plants.</title>
        <authorList>
            <person name="Yamashiro T."/>
            <person name="Shiraishi A."/>
            <person name="Nakayama K."/>
            <person name="Satake H."/>
        </authorList>
    </citation>
    <scope>NUCLEOTIDE SEQUENCE</scope>
</reference>
<gene>
    <name evidence="1" type="ORF">Tco_0874867</name>
</gene>
<comment type="caution">
    <text evidence="1">The sequence shown here is derived from an EMBL/GenBank/DDBJ whole genome shotgun (WGS) entry which is preliminary data.</text>
</comment>
<reference evidence="1" key="2">
    <citation type="submission" date="2022-01" db="EMBL/GenBank/DDBJ databases">
        <authorList>
            <person name="Yamashiro T."/>
            <person name="Shiraishi A."/>
            <person name="Satake H."/>
            <person name="Nakayama K."/>
        </authorList>
    </citation>
    <scope>NUCLEOTIDE SEQUENCE</scope>
</reference>
<evidence type="ECO:0000313" key="2">
    <source>
        <dbReference type="Proteomes" id="UP001151760"/>
    </source>
</evidence>
<accession>A0ABQ5BMV0</accession>
<keyword evidence="2" id="KW-1185">Reference proteome</keyword>
<dbReference type="Proteomes" id="UP001151760">
    <property type="component" value="Unassembled WGS sequence"/>
</dbReference>
<dbReference type="EMBL" id="BQNB010013453">
    <property type="protein sequence ID" value="GJT16161.1"/>
    <property type="molecule type" value="Genomic_DNA"/>
</dbReference>
<evidence type="ECO:0000313" key="1">
    <source>
        <dbReference type="EMBL" id="GJT16161.1"/>
    </source>
</evidence>